<sequence length="75" mass="8646">MIAQIYDPRNMTWSYWCALMSELFAANQLGTMPEEKWTQWADALSGIGRFPGAPDSRGFKSWQDWAFALNNAIRK</sequence>
<organism evidence="1">
    <name type="scientific">uncultured Caudovirales phage</name>
    <dbReference type="NCBI Taxonomy" id="2100421"/>
    <lineage>
        <taxon>Viruses</taxon>
        <taxon>Duplodnaviria</taxon>
        <taxon>Heunggongvirae</taxon>
        <taxon>Uroviricota</taxon>
        <taxon>Caudoviricetes</taxon>
        <taxon>Peduoviridae</taxon>
        <taxon>Maltschvirus</taxon>
        <taxon>Maltschvirus maltsch</taxon>
    </lineage>
</organism>
<name>A0A6J5T7B4_9CAUD</name>
<gene>
    <name evidence="1" type="ORF">UFOVP56_2</name>
</gene>
<protein>
    <submittedName>
        <fullName evidence="1">Uncharacterized protein</fullName>
    </submittedName>
</protein>
<reference evidence="1" key="1">
    <citation type="submission" date="2020-05" db="EMBL/GenBank/DDBJ databases">
        <authorList>
            <person name="Chiriac C."/>
            <person name="Salcher M."/>
            <person name="Ghai R."/>
            <person name="Kavagutti S V."/>
        </authorList>
    </citation>
    <scope>NUCLEOTIDE SEQUENCE</scope>
</reference>
<accession>A0A6J5T7B4</accession>
<proteinExistence type="predicted"/>
<dbReference type="EMBL" id="LR797819">
    <property type="protein sequence ID" value="CAB4240744.1"/>
    <property type="molecule type" value="Genomic_DNA"/>
</dbReference>
<evidence type="ECO:0000313" key="1">
    <source>
        <dbReference type="EMBL" id="CAB4240744.1"/>
    </source>
</evidence>